<protein>
    <submittedName>
        <fullName evidence="1">Uncharacterized protein</fullName>
    </submittedName>
</protein>
<dbReference type="EMBL" id="JBBWWR010000014">
    <property type="protein sequence ID" value="KAK8953737.1"/>
    <property type="molecule type" value="Genomic_DNA"/>
</dbReference>
<accession>A0ABR2LZ20</accession>
<proteinExistence type="predicted"/>
<sequence length="122" mass="14468">MFFLGIHYLLVCYFRKIHFKNFIFYRTKSVLLILIRRIFGELEVSQQVVAFSQQEIISLCHRFCQTFKTNNIFISSDELLSIHELTVKPHMFMLLQMLDGLNFKEFVAFLSAFSSSKTLQKN</sequence>
<gene>
    <name evidence="1" type="ORF">KSP40_PGU004685</name>
</gene>
<evidence type="ECO:0000313" key="2">
    <source>
        <dbReference type="Proteomes" id="UP001412067"/>
    </source>
</evidence>
<dbReference type="PANTHER" id="PTHR46971">
    <property type="entry name" value="CALCINEURIN B SUBUNIT (PROTEIN PHOSPHATASE 2B REGULATORY SUBUNIT)-LIKE PROTEIN"/>
    <property type="match status" value="1"/>
</dbReference>
<dbReference type="Proteomes" id="UP001412067">
    <property type="component" value="Unassembled WGS sequence"/>
</dbReference>
<dbReference type="SUPFAM" id="SSF47473">
    <property type="entry name" value="EF-hand"/>
    <property type="match status" value="1"/>
</dbReference>
<organism evidence="1 2">
    <name type="scientific">Platanthera guangdongensis</name>
    <dbReference type="NCBI Taxonomy" id="2320717"/>
    <lineage>
        <taxon>Eukaryota</taxon>
        <taxon>Viridiplantae</taxon>
        <taxon>Streptophyta</taxon>
        <taxon>Embryophyta</taxon>
        <taxon>Tracheophyta</taxon>
        <taxon>Spermatophyta</taxon>
        <taxon>Magnoliopsida</taxon>
        <taxon>Liliopsida</taxon>
        <taxon>Asparagales</taxon>
        <taxon>Orchidaceae</taxon>
        <taxon>Orchidoideae</taxon>
        <taxon>Orchideae</taxon>
        <taxon>Orchidinae</taxon>
        <taxon>Platanthera</taxon>
    </lineage>
</organism>
<keyword evidence="2" id="KW-1185">Reference proteome</keyword>
<comment type="caution">
    <text evidence="1">The sequence shown here is derived from an EMBL/GenBank/DDBJ whole genome shotgun (WGS) entry which is preliminary data.</text>
</comment>
<dbReference type="InterPro" id="IPR011992">
    <property type="entry name" value="EF-hand-dom_pair"/>
</dbReference>
<dbReference type="PANTHER" id="PTHR46971:SF4">
    <property type="entry name" value="OS08G0442300 PROTEIN"/>
    <property type="match status" value="1"/>
</dbReference>
<dbReference type="Gene3D" id="1.10.238.10">
    <property type="entry name" value="EF-hand"/>
    <property type="match status" value="1"/>
</dbReference>
<reference evidence="1 2" key="1">
    <citation type="journal article" date="2022" name="Nat. Plants">
        <title>Genomes of leafy and leafless Platanthera orchids illuminate the evolution of mycoheterotrophy.</title>
        <authorList>
            <person name="Li M.H."/>
            <person name="Liu K.W."/>
            <person name="Li Z."/>
            <person name="Lu H.C."/>
            <person name="Ye Q.L."/>
            <person name="Zhang D."/>
            <person name="Wang J.Y."/>
            <person name="Li Y.F."/>
            <person name="Zhong Z.M."/>
            <person name="Liu X."/>
            <person name="Yu X."/>
            <person name="Liu D.K."/>
            <person name="Tu X.D."/>
            <person name="Liu B."/>
            <person name="Hao Y."/>
            <person name="Liao X.Y."/>
            <person name="Jiang Y.T."/>
            <person name="Sun W.H."/>
            <person name="Chen J."/>
            <person name="Chen Y.Q."/>
            <person name="Ai Y."/>
            <person name="Zhai J.W."/>
            <person name="Wu S.S."/>
            <person name="Zhou Z."/>
            <person name="Hsiao Y.Y."/>
            <person name="Wu W.L."/>
            <person name="Chen Y.Y."/>
            <person name="Lin Y.F."/>
            <person name="Hsu J.L."/>
            <person name="Li C.Y."/>
            <person name="Wang Z.W."/>
            <person name="Zhao X."/>
            <person name="Zhong W.Y."/>
            <person name="Ma X.K."/>
            <person name="Ma L."/>
            <person name="Huang J."/>
            <person name="Chen G.Z."/>
            <person name="Huang M.Z."/>
            <person name="Huang L."/>
            <person name="Peng D.H."/>
            <person name="Luo Y.B."/>
            <person name="Zou S.Q."/>
            <person name="Chen S.P."/>
            <person name="Lan S."/>
            <person name="Tsai W.C."/>
            <person name="Van de Peer Y."/>
            <person name="Liu Z.J."/>
        </authorList>
    </citation>
    <scope>NUCLEOTIDE SEQUENCE [LARGE SCALE GENOMIC DNA]</scope>
    <source>
        <strain evidence="1">Lor288</strain>
    </source>
</reference>
<evidence type="ECO:0000313" key="1">
    <source>
        <dbReference type="EMBL" id="KAK8953737.1"/>
    </source>
</evidence>
<name>A0ABR2LZ20_9ASPA</name>